<dbReference type="InterPro" id="IPR022441">
    <property type="entry name" value="Para_beta_helix_rpt-2"/>
</dbReference>
<feature type="non-terminal residue" evidence="2">
    <location>
        <position position="1"/>
    </location>
</feature>
<comment type="caution">
    <text evidence="2">The sequence shown here is derived from an EMBL/GenBank/DDBJ whole genome shotgun (WGS) entry which is preliminary data.</text>
</comment>
<dbReference type="EMBL" id="LAZR01042968">
    <property type="protein sequence ID" value="KKL08219.1"/>
    <property type="molecule type" value="Genomic_DNA"/>
</dbReference>
<dbReference type="SMART" id="SM00710">
    <property type="entry name" value="PbH1"/>
    <property type="match status" value="4"/>
</dbReference>
<dbReference type="InterPro" id="IPR012334">
    <property type="entry name" value="Pectin_lyas_fold"/>
</dbReference>
<dbReference type="SUPFAM" id="SSF51126">
    <property type="entry name" value="Pectin lyase-like"/>
    <property type="match status" value="1"/>
</dbReference>
<feature type="domain" description="Right handed beta helix" evidence="1">
    <location>
        <begin position="180"/>
        <end position="320"/>
    </location>
</feature>
<dbReference type="InterPro" id="IPR039448">
    <property type="entry name" value="Beta_helix"/>
</dbReference>
<dbReference type="InterPro" id="IPR011050">
    <property type="entry name" value="Pectin_lyase_fold/virulence"/>
</dbReference>
<gene>
    <name evidence="2" type="ORF">LCGC14_2578050</name>
</gene>
<proteinExistence type="predicted"/>
<evidence type="ECO:0000259" key="1">
    <source>
        <dbReference type="Pfam" id="PF13229"/>
    </source>
</evidence>
<dbReference type="NCBIfam" id="TIGR03804">
    <property type="entry name" value="para_beta_helix"/>
    <property type="match status" value="1"/>
</dbReference>
<dbReference type="AlphaFoldDB" id="A0A0F9AFC9"/>
<protein>
    <recommendedName>
        <fullName evidence="1">Right handed beta helix domain-containing protein</fullName>
    </recommendedName>
</protein>
<dbReference type="Gene3D" id="2.160.20.10">
    <property type="entry name" value="Single-stranded right-handed beta-helix, Pectin lyase-like"/>
    <property type="match status" value="1"/>
</dbReference>
<reference evidence="2" key="1">
    <citation type="journal article" date="2015" name="Nature">
        <title>Complex archaea that bridge the gap between prokaryotes and eukaryotes.</title>
        <authorList>
            <person name="Spang A."/>
            <person name="Saw J.H."/>
            <person name="Jorgensen S.L."/>
            <person name="Zaremba-Niedzwiedzka K."/>
            <person name="Martijn J."/>
            <person name="Lind A.E."/>
            <person name="van Eijk R."/>
            <person name="Schleper C."/>
            <person name="Guy L."/>
            <person name="Ettema T.J."/>
        </authorList>
    </citation>
    <scope>NUCLEOTIDE SEQUENCE</scope>
</reference>
<feature type="non-terminal residue" evidence="2">
    <location>
        <position position="471"/>
    </location>
</feature>
<evidence type="ECO:0000313" key="2">
    <source>
        <dbReference type="EMBL" id="KKL08219.1"/>
    </source>
</evidence>
<organism evidence="2">
    <name type="scientific">marine sediment metagenome</name>
    <dbReference type="NCBI Taxonomy" id="412755"/>
    <lineage>
        <taxon>unclassified sequences</taxon>
        <taxon>metagenomes</taxon>
        <taxon>ecological metagenomes</taxon>
    </lineage>
</organism>
<sequence length="471" mass="50425">LEVYINTFDVKKFRVAAQTGVAVVNYSYQEETLQINTQTEKATPVDADVVVIEDSEDSKKQKKVLLSNIVSAPTPPGGSDTQFQFNHSGVFGGVAEFTYDSANKLIKIPTKFAIVLDYTSAGINAAIDSLGAGGGEVWLPEGEYIIDSAIIIDQNNTILRGAGYGTFLDASAYSTTDIIELNTKDFIIIRDLRIKGNAGGGNAKDLIAGLGCTDIKLQNLFLEDSDQAGIYLYNTSDRARIENCKITNCDAGAIYTDGDYTVITNNYFDGNKRDMVTLIGAPSYTTIIGNTFRNGTRRGLFLDSHQSTIVGNFFFNNGNGYPDIEINTCINVEIFSNIFASTAGKSEWAISLVGADKVTIIGNNSQGHDTGGILIDANSDNCQVSWNNLEGESGTKISNLGSNNTIINSVAGDTYITGRVGIGTEPNSGLHYQGDILYLTPAAGAESNDNITIKNYATGNGAPDIILRTAD</sequence>
<dbReference type="InterPro" id="IPR006626">
    <property type="entry name" value="PbH1"/>
</dbReference>
<name>A0A0F9AFC9_9ZZZZ</name>
<dbReference type="Pfam" id="PF13229">
    <property type="entry name" value="Beta_helix"/>
    <property type="match status" value="1"/>
</dbReference>
<accession>A0A0F9AFC9</accession>